<keyword evidence="1" id="KW-0285">Flavoprotein</keyword>
<dbReference type="RefSeq" id="WP_089136225.1">
    <property type="nucleotide sequence ID" value="NZ_BCMG01000002.1"/>
</dbReference>
<dbReference type="PANTHER" id="PTHR43656:SF2">
    <property type="entry name" value="BINDING OXIDOREDUCTASE, PUTATIVE (AFU_ORTHOLOGUE AFUA_2G08260)-RELATED"/>
    <property type="match status" value="1"/>
</dbReference>
<evidence type="ECO:0000259" key="3">
    <source>
        <dbReference type="Pfam" id="PF00724"/>
    </source>
</evidence>
<gene>
    <name evidence="4" type="primary">nemA_1</name>
    <name evidence="4" type="ORF">IWT126_00536</name>
</gene>
<sequence>MDISPILKPFKISNKLELQNRIVLAPLDMQNALSDGRVSQRAITFHRGRSRDVGLDVVGSAYVSQDGKPGKHSLSVSRDADIPGLTKLAATIHGDGSKAILQLVHAGRMTTKATTDTPIVAPSAVAAGYGDFPKPTALDEDGINRIIKDFLSATDRAYKAGFDGVELHGASSFLLQQFLSPMSNHRRDQFGVNLVGRLRFATILVTKLVKLAKSLSPNFVVGYRLSPEEHQAEGISLSDTIGLAAVLSHLGIDYLSLSLKNYKQSAFVLPEVTNVVKMFSKVVHCPIITVGGINSVDTLTDALNQADLAGVASALIDDPNWVKKLGL</sequence>
<comment type="caution">
    <text evidence="4">The sequence shown here is derived from an EMBL/GenBank/DDBJ whole genome shotgun (WGS) entry which is preliminary data.</text>
</comment>
<proteinExistence type="predicted"/>
<reference evidence="4 5" key="1">
    <citation type="submission" date="2015-11" db="EMBL/GenBank/DDBJ databases">
        <title>Draft genome sequences of new species of the genus Lactobacillus isolated from orchardgrass silage.</title>
        <authorList>
            <person name="Tohno M."/>
            <person name="Tanizawa Y."/>
            <person name="Arita M."/>
        </authorList>
    </citation>
    <scope>NUCLEOTIDE SEQUENCE [LARGE SCALE GENOMIC DNA]</scope>
    <source>
        <strain evidence="4 5">IWT126</strain>
    </source>
</reference>
<evidence type="ECO:0000256" key="2">
    <source>
        <dbReference type="ARBA" id="ARBA00023002"/>
    </source>
</evidence>
<dbReference type="GO" id="GO:0016491">
    <property type="term" value="F:oxidoreductase activity"/>
    <property type="evidence" value="ECO:0007669"/>
    <property type="project" value="UniProtKB-KW"/>
</dbReference>
<dbReference type="EMBL" id="BCMG01000002">
    <property type="protein sequence ID" value="GAX00521.1"/>
    <property type="molecule type" value="Genomic_DNA"/>
</dbReference>
<evidence type="ECO:0000313" key="5">
    <source>
        <dbReference type="Proteomes" id="UP000198402"/>
    </source>
</evidence>
<feature type="domain" description="NADH:flavin oxidoreductase/NADH oxidase N-terminal" evidence="3">
    <location>
        <begin position="6"/>
        <end position="325"/>
    </location>
</feature>
<keyword evidence="2" id="KW-0560">Oxidoreductase</keyword>
<dbReference type="InterPro" id="IPR001155">
    <property type="entry name" value="OxRdtase_FMN_N"/>
</dbReference>
<keyword evidence="5" id="KW-1185">Reference proteome</keyword>
<protein>
    <submittedName>
        <fullName evidence="4">NADH-dependent flavin oxidoreductase</fullName>
    </submittedName>
</protein>
<dbReference type="STRING" id="1302250.GCA_001313225_03220"/>
<accession>A0A1Z5IGH1</accession>
<organism evidence="4 5">
    <name type="scientific">Secundilactobacillus silagei JCM 19001</name>
    <dbReference type="NCBI Taxonomy" id="1302250"/>
    <lineage>
        <taxon>Bacteria</taxon>
        <taxon>Bacillati</taxon>
        <taxon>Bacillota</taxon>
        <taxon>Bacilli</taxon>
        <taxon>Lactobacillales</taxon>
        <taxon>Lactobacillaceae</taxon>
        <taxon>Secundilactobacillus</taxon>
    </lineage>
</organism>
<evidence type="ECO:0000313" key="4">
    <source>
        <dbReference type="EMBL" id="GAX00521.1"/>
    </source>
</evidence>
<dbReference type="AlphaFoldDB" id="A0A1Z5IGH1"/>
<dbReference type="InterPro" id="IPR013785">
    <property type="entry name" value="Aldolase_TIM"/>
</dbReference>
<dbReference type="OrthoDB" id="9772736at2"/>
<evidence type="ECO:0000256" key="1">
    <source>
        <dbReference type="ARBA" id="ARBA00022630"/>
    </source>
</evidence>
<dbReference type="Proteomes" id="UP000198402">
    <property type="component" value="Unassembled WGS sequence"/>
</dbReference>
<dbReference type="Gene3D" id="3.20.20.70">
    <property type="entry name" value="Aldolase class I"/>
    <property type="match status" value="1"/>
</dbReference>
<dbReference type="GO" id="GO:0010181">
    <property type="term" value="F:FMN binding"/>
    <property type="evidence" value="ECO:0007669"/>
    <property type="project" value="InterPro"/>
</dbReference>
<dbReference type="Pfam" id="PF00724">
    <property type="entry name" value="Oxidored_FMN"/>
    <property type="match status" value="1"/>
</dbReference>
<dbReference type="PANTHER" id="PTHR43656">
    <property type="entry name" value="BINDING OXIDOREDUCTASE, PUTATIVE (AFU_ORTHOLOGUE AFUA_2G08260)-RELATED"/>
    <property type="match status" value="1"/>
</dbReference>
<dbReference type="SUPFAM" id="SSF51395">
    <property type="entry name" value="FMN-linked oxidoreductases"/>
    <property type="match status" value="1"/>
</dbReference>
<dbReference type="InterPro" id="IPR051799">
    <property type="entry name" value="NADH_flavin_oxidoreductase"/>
</dbReference>
<name>A0A1Z5IGH1_9LACO</name>